<dbReference type="InterPro" id="IPR011040">
    <property type="entry name" value="Sialidase"/>
</dbReference>
<dbReference type="InterPro" id="IPR036278">
    <property type="entry name" value="Sialidase_sf"/>
</dbReference>
<evidence type="ECO:0000259" key="1">
    <source>
        <dbReference type="Pfam" id="PF13088"/>
    </source>
</evidence>
<feature type="domain" description="Sialidase" evidence="1">
    <location>
        <begin position="88"/>
        <end position="378"/>
    </location>
</feature>
<gene>
    <name evidence="2" type="ORF">D3Z39_01255</name>
</gene>
<dbReference type="PANTHER" id="PTHR43752:SF2">
    <property type="entry name" value="BNR_ASP-BOX REPEAT FAMILY PROTEIN"/>
    <property type="match status" value="1"/>
</dbReference>
<dbReference type="AlphaFoldDB" id="A0A845RFB2"/>
<dbReference type="Gene3D" id="2.120.10.10">
    <property type="match status" value="1"/>
</dbReference>
<dbReference type="CDD" id="cd15482">
    <property type="entry name" value="Sialidase_non-viral"/>
    <property type="match status" value="1"/>
</dbReference>
<comment type="caution">
    <text evidence="2">The sequence shown here is derived from an EMBL/GenBank/DDBJ whole genome shotgun (WGS) entry which is preliminary data.</text>
</comment>
<name>A0A845RFB2_9FIRM</name>
<dbReference type="Pfam" id="PF13088">
    <property type="entry name" value="BNR_2"/>
    <property type="match status" value="1"/>
</dbReference>
<dbReference type="PANTHER" id="PTHR43752">
    <property type="entry name" value="BNR/ASP-BOX REPEAT FAMILY PROTEIN"/>
    <property type="match status" value="1"/>
</dbReference>
<reference evidence="2 3" key="1">
    <citation type="submission" date="2018-08" db="EMBL/GenBank/DDBJ databases">
        <title>Murine metabolic-syndrome-specific gut microbial biobank.</title>
        <authorList>
            <person name="Liu C."/>
        </authorList>
    </citation>
    <scope>NUCLEOTIDE SEQUENCE [LARGE SCALE GENOMIC DNA]</scope>
    <source>
        <strain evidence="2 3">X69</strain>
    </source>
</reference>
<evidence type="ECO:0000313" key="3">
    <source>
        <dbReference type="Proteomes" id="UP000446348"/>
    </source>
</evidence>
<protein>
    <recommendedName>
        <fullName evidence="1">Sialidase domain-containing protein</fullName>
    </recommendedName>
</protein>
<dbReference type="Proteomes" id="UP000446348">
    <property type="component" value="Unassembled WGS sequence"/>
</dbReference>
<proteinExistence type="predicted"/>
<sequence length="400" mass="45217">MLRCHRTALSLKMPTAYGHWPGFHIKMIYEAVSDETGHKKSDADAVVQGGLMKQIVNINQQLIMPEEQTWFGNCHSSTIVKVGKNEYLSAYMAGECEGKPDMAIWISRCVDGIWLQPEKIMGVYRFPHWNPVLYFDGTTVTLIFKVGPSVPLWYSMISESKDLGKTWSVPREAVPGDYQPRITSRNKIIRGSNGYLYGPCSIETEKYWDSYIDISKDNGRTWSKHAIPFNHDLRQEDKNGGSWNGLAQGALWENDLSTVLKWDGIIQPTIWESSAGMFHALLRSTRGHIYRTDSTDYGDTWCEAYPTDIPNNNSGIDIAKMDDGTLVLAYNPVSGNWSARSPISLSISEDNGNTFSKPVHLETRDGEFSYPAILADGSHVYMTYTYKRKSIVFCTFDIIE</sequence>
<evidence type="ECO:0000313" key="2">
    <source>
        <dbReference type="EMBL" id="NBI77515.1"/>
    </source>
</evidence>
<accession>A0A845RFB2</accession>
<dbReference type="EMBL" id="QXWZ01000002">
    <property type="protein sequence ID" value="NBI77515.1"/>
    <property type="molecule type" value="Genomic_DNA"/>
</dbReference>
<dbReference type="SUPFAM" id="SSF50939">
    <property type="entry name" value="Sialidases"/>
    <property type="match status" value="1"/>
</dbReference>
<organism evidence="2 3">
    <name type="scientific">Anaerotruncus colihominis</name>
    <dbReference type="NCBI Taxonomy" id="169435"/>
    <lineage>
        <taxon>Bacteria</taxon>
        <taxon>Bacillati</taxon>
        <taxon>Bacillota</taxon>
        <taxon>Clostridia</taxon>
        <taxon>Eubacteriales</taxon>
        <taxon>Oscillospiraceae</taxon>
        <taxon>Anaerotruncus</taxon>
    </lineage>
</organism>